<accession>A0A1X6NQD0</accession>
<evidence type="ECO:0000313" key="3">
    <source>
        <dbReference type="Proteomes" id="UP000218209"/>
    </source>
</evidence>
<evidence type="ECO:0000313" key="2">
    <source>
        <dbReference type="EMBL" id="OSX70797.1"/>
    </source>
</evidence>
<name>A0A1X6NQD0_PORUM</name>
<dbReference type="Proteomes" id="UP000218209">
    <property type="component" value="Unassembled WGS sequence"/>
</dbReference>
<dbReference type="EMBL" id="KV919208">
    <property type="protein sequence ID" value="OSX70797.1"/>
    <property type="molecule type" value="Genomic_DNA"/>
</dbReference>
<protein>
    <submittedName>
        <fullName evidence="2">Uncharacterized protein</fullName>
    </submittedName>
</protein>
<evidence type="ECO:0000256" key="1">
    <source>
        <dbReference type="SAM" id="MobiDB-lite"/>
    </source>
</evidence>
<feature type="region of interest" description="Disordered" evidence="1">
    <location>
        <begin position="461"/>
        <end position="508"/>
    </location>
</feature>
<organism evidence="2 3">
    <name type="scientific">Porphyra umbilicalis</name>
    <name type="common">Purple laver</name>
    <name type="synonym">Red alga</name>
    <dbReference type="NCBI Taxonomy" id="2786"/>
    <lineage>
        <taxon>Eukaryota</taxon>
        <taxon>Rhodophyta</taxon>
        <taxon>Bangiophyceae</taxon>
        <taxon>Bangiales</taxon>
        <taxon>Bangiaceae</taxon>
        <taxon>Porphyra</taxon>
    </lineage>
</organism>
<sequence>MEPAGVPGVYASPSAPGYCTYVPGINKKNKYNLTSLLQIRFSTRPLRSLCGTLRILPPGPAARRRPRRSPPAAAATAGGAGRGDGGRVDTAVGGWLPCAASPTHMVRLGAPTRALLVSGRCARGAAGRAAAAAARASGAASRQAPPAPAPVAVTSITLAPLQRRAAVVGERAGHRAAATCLTAMPLGFALVRPPPLPSRTRNVPVACKCCAGGAATPASRGAGVHGVVGPSPPRTRLAAPLRAQVAAAAAASDGGTTVPCIDGGGGVAVAAGPRVAALVAAGTGATARAPPRVHRRWRQVREGGRRRRRCSVANVAAAHHHTGRCGGEGVGGGGAAAAGGRWLALPVAIGHWTPCADASAVPRDGGSMPSWSPWRRCLRVLRVRNTPSDVHRCLDRRAPTLVQYAPTRPHTCLRRSTGGRPRARHSDAGSDGASSSVLMAGRPAWAMPLVAYFALPGSGERLQAAPRSPQPATHLGSLGWRPRTAARLGRPRGSCRHPPCMSAARRGRRTRYVPAPAAIHLRGGAAPRSAVRGRRPVTGGARWVAPTLTRYVRSFDG</sequence>
<feature type="region of interest" description="Disordered" evidence="1">
    <location>
        <begin position="55"/>
        <end position="86"/>
    </location>
</feature>
<reference evidence="2 3" key="1">
    <citation type="submission" date="2017-03" db="EMBL/GenBank/DDBJ databases">
        <title>WGS assembly of Porphyra umbilicalis.</title>
        <authorList>
            <person name="Brawley S.H."/>
            <person name="Blouin N.A."/>
            <person name="Ficko-Blean E."/>
            <person name="Wheeler G.L."/>
            <person name="Lohr M."/>
            <person name="Goodson H.V."/>
            <person name="Jenkins J.W."/>
            <person name="Blaby-Haas C.E."/>
            <person name="Helliwell K.E."/>
            <person name="Chan C."/>
            <person name="Marriage T."/>
            <person name="Bhattacharya D."/>
            <person name="Klein A.S."/>
            <person name="Badis Y."/>
            <person name="Brodie J."/>
            <person name="Cao Y."/>
            <person name="Collen J."/>
            <person name="Dittami S.M."/>
            <person name="Gachon C.M."/>
            <person name="Green B.R."/>
            <person name="Karpowicz S."/>
            <person name="Kim J.W."/>
            <person name="Kudahl U."/>
            <person name="Lin S."/>
            <person name="Michel G."/>
            <person name="Mittag M."/>
            <person name="Olson B.J."/>
            <person name="Pangilinan J."/>
            <person name="Peng Y."/>
            <person name="Qiu H."/>
            <person name="Shu S."/>
            <person name="Singer J.T."/>
            <person name="Smith A.G."/>
            <person name="Sprecher B.N."/>
            <person name="Wagner V."/>
            <person name="Wang W."/>
            <person name="Wang Z.-Y."/>
            <person name="Yan J."/>
            <person name="Yarish C."/>
            <person name="Zoeuner-Riek S."/>
            <person name="Zhuang Y."/>
            <person name="Zou Y."/>
            <person name="Lindquist E.A."/>
            <person name="Grimwood J."/>
            <person name="Barry K."/>
            <person name="Rokhsar D.S."/>
            <person name="Schmutz J."/>
            <person name="Stiller J.W."/>
            <person name="Grossman A.R."/>
            <person name="Prochnik S.E."/>
        </authorList>
    </citation>
    <scope>NUCLEOTIDE SEQUENCE [LARGE SCALE GENOMIC DNA]</scope>
    <source>
        <strain evidence="2">4086291</strain>
    </source>
</reference>
<feature type="region of interest" description="Disordered" evidence="1">
    <location>
        <begin position="405"/>
        <end position="435"/>
    </location>
</feature>
<keyword evidence="3" id="KW-1185">Reference proteome</keyword>
<proteinExistence type="predicted"/>
<gene>
    <name evidence="2" type="ORF">BU14_0666s0003</name>
</gene>
<dbReference type="AlphaFoldDB" id="A0A1X6NQD0"/>